<dbReference type="Gene3D" id="3.30.450.40">
    <property type="match status" value="1"/>
</dbReference>
<keyword evidence="1" id="KW-1133">Transmembrane helix</keyword>
<dbReference type="InterPro" id="IPR035965">
    <property type="entry name" value="PAS-like_dom_sf"/>
</dbReference>
<proteinExistence type="predicted"/>
<reference evidence="3 4" key="1">
    <citation type="submission" date="2018-08" db="EMBL/GenBank/DDBJ databases">
        <title>The metabolism and importance of syntrophic acetate oxidation coupled to methane or sulfide production in haloalkaline environments.</title>
        <authorList>
            <person name="Timmers P.H.A."/>
            <person name="Vavourakis C.D."/>
            <person name="Sorokin D.Y."/>
            <person name="Sinninghe Damste J.S."/>
            <person name="Muyzer G."/>
            <person name="Stams A.J.M."/>
            <person name="Plugge C.M."/>
        </authorList>
    </citation>
    <scope>NUCLEOTIDE SEQUENCE [LARGE SCALE GENOMIC DNA]</scope>
    <source>
        <strain evidence="3">MSAO_Arc3</strain>
    </source>
</reference>
<dbReference type="EMBL" id="QZAB01000385">
    <property type="protein sequence ID" value="RQD83804.1"/>
    <property type="molecule type" value="Genomic_DNA"/>
</dbReference>
<dbReference type="SUPFAM" id="SSF55785">
    <property type="entry name" value="PYP-like sensor domain (PAS domain)"/>
    <property type="match status" value="1"/>
</dbReference>
<protein>
    <submittedName>
        <fullName evidence="3">GAF domain-containing protein</fullName>
    </submittedName>
</protein>
<sequence>LIILSGIIFSFALLIMVLYLVININRRKKAEGYEQHIKQVLRGISNVNQIVLKEDNPEQLINKACDNLTQKLGYHSLWVALFDDDGNVSTVASSGQSEEFKQFESELLDGNYPACMLKVLDSRNIVNFDDAYQEECAGCPLKSETVKHGSICAPIEYNKKLYGVMAAAIPLEFISNKEEELLFKELADDLAFAFYDIELEKKRIQVEHELRENQKFLYKILDHLPIGVAVNTVGSSVEFEYMNDNFLKFYRITRDELEQGNFWEVVYEDPEYRETIMKQVLDDINTGDPAKMQWSEIPIKRSGQGTFYINARNIPIPNSQKMISTVWDVTKDRS</sequence>
<feature type="non-terminal residue" evidence="3">
    <location>
        <position position="334"/>
    </location>
</feature>
<feature type="domain" description="GAF" evidence="2">
    <location>
        <begin position="56"/>
        <end position="193"/>
    </location>
</feature>
<evidence type="ECO:0000259" key="2">
    <source>
        <dbReference type="Pfam" id="PF13185"/>
    </source>
</evidence>
<evidence type="ECO:0000313" key="4">
    <source>
        <dbReference type="Proteomes" id="UP000284763"/>
    </source>
</evidence>
<dbReference type="SUPFAM" id="SSF55781">
    <property type="entry name" value="GAF domain-like"/>
    <property type="match status" value="1"/>
</dbReference>
<keyword evidence="1" id="KW-0472">Membrane</keyword>
<dbReference type="CDD" id="cd00130">
    <property type="entry name" value="PAS"/>
    <property type="match status" value="1"/>
</dbReference>
<name>A0A424YWA7_9EURY</name>
<evidence type="ECO:0000256" key="1">
    <source>
        <dbReference type="SAM" id="Phobius"/>
    </source>
</evidence>
<feature type="transmembrane region" description="Helical" evidence="1">
    <location>
        <begin position="6"/>
        <end position="24"/>
    </location>
</feature>
<accession>A0A424YWA7</accession>
<dbReference type="Gene3D" id="3.30.450.20">
    <property type="entry name" value="PAS domain"/>
    <property type="match status" value="1"/>
</dbReference>
<organism evidence="3 4">
    <name type="scientific">Methanosalsum natronophilum</name>
    <dbReference type="NCBI Taxonomy" id="768733"/>
    <lineage>
        <taxon>Archaea</taxon>
        <taxon>Methanobacteriati</taxon>
        <taxon>Methanobacteriota</taxon>
        <taxon>Stenosarchaea group</taxon>
        <taxon>Methanomicrobia</taxon>
        <taxon>Methanosarcinales</taxon>
        <taxon>Methanosarcinaceae</taxon>
        <taxon>Methanosalsum</taxon>
    </lineage>
</organism>
<keyword evidence="1" id="KW-0812">Transmembrane</keyword>
<feature type="non-terminal residue" evidence="3">
    <location>
        <position position="1"/>
    </location>
</feature>
<dbReference type="InterPro" id="IPR000014">
    <property type="entry name" value="PAS"/>
</dbReference>
<dbReference type="AlphaFoldDB" id="A0A424YWA7"/>
<dbReference type="InterPro" id="IPR003018">
    <property type="entry name" value="GAF"/>
</dbReference>
<dbReference type="Proteomes" id="UP000284763">
    <property type="component" value="Unassembled WGS sequence"/>
</dbReference>
<dbReference type="InterPro" id="IPR029016">
    <property type="entry name" value="GAF-like_dom_sf"/>
</dbReference>
<dbReference type="Pfam" id="PF13185">
    <property type="entry name" value="GAF_2"/>
    <property type="match status" value="1"/>
</dbReference>
<comment type="caution">
    <text evidence="3">The sequence shown here is derived from an EMBL/GenBank/DDBJ whole genome shotgun (WGS) entry which is preliminary data.</text>
</comment>
<evidence type="ECO:0000313" key="3">
    <source>
        <dbReference type="EMBL" id="RQD83804.1"/>
    </source>
</evidence>
<gene>
    <name evidence="3" type="ORF">D5R95_06085</name>
</gene>